<feature type="domain" description="Solute-binding protein family 3/N-terminal" evidence="5">
    <location>
        <begin position="50"/>
        <end position="273"/>
    </location>
</feature>
<comment type="caution">
    <text evidence="6">The sequence shown here is derived from an EMBL/GenBank/DDBJ whole genome shotgun (WGS) entry which is preliminary data.</text>
</comment>
<dbReference type="Proteomes" id="UP000451565">
    <property type="component" value="Unassembled WGS sequence"/>
</dbReference>
<dbReference type="InterPro" id="IPR051455">
    <property type="entry name" value="Bact_solute-bind_prot3"/>
</dbReference>
<evidence type="ECO:0000256" key="1">
    <source>
        <dbReference type="ARBA" id="ARBA00010333"/>
    </source>
</evidence>
<keyword evidence="3" id="KW-0732">Signal</keyword>
<evidence type="ECO:0000313" key="6">
    <source>
        <dbReference type="EMBL" id="MQR00206.1"/>
    </source>
</evidence>
<dbReference type="InterPro" id="IPR001638">
    <property type="entry name" value="Solute-binding_3/MltF_N"/>
</dbReference>
<reference evidence="6 7" key="1">
    <citation type="submission" date="2019-10" db="EMBL/GenBank/DDBJ databases">
        <title>Glaciimonas soli sp. nov., a psychrophilic bacterium isolated from the forest soil of a high elevation mountain in Taiwan.</title>
        <authorList>
            <person name="Wang L.-T."/>
            <person name="Shieh W.Y."/>
        </authorList>
    </citation>
    <scope>NUCLEOTIDE SEQUENCE [LARGE SCALE GENOMIC DNA]</scope>
    <source>
        <strain evidence="6 7">GS1</strain>
    </source>
</reference>
<accession>A0A843YU93</accession>
<dbReference type="Pfam" id="PF00497">
    <property type="entry name" value="SBP_bac_3"/>
    <property type="match status" value="1"/>
</dbReference>
<evidence type="ECO:0000259" key="5">
    <source>
        <dbReference type="SMART" id="SM00062"/>
    </source>
</evidence>
<evidence type="ECO:0000256" key="4">
    <source>
        <dbReference type="RuleBase" id="RU003744"/>
    </source>
</evidence>
<gene>
    <name evidence="6" type="ORF">GEV47_05865</name>
</gene>
<dbReference type="PANTHER" id="PTHR30085">
    <property type="entry name" value="AMINO ACID ABC TRANSPORTER PERMEASE"/>
    <property type="match status" value="1"/>
</dbReference>
<dbReference type="PROSITE" id="PS01039">
    <property type="entry name" value="SBP_BACTERIAL_3"/>
    <property type="match status" value="1"/>
</dbReference>
<dbReference type="AlphaFoldDB" id="A0A843YU93"/>
<dbReference type="Gene3D" id="3.40.190.10">
    <property type="entry name" value="Periplasmic binding protein-like II"/>
    <property type="match status" value="2"/>
</dbReference>
<evidence type="ECO:0000313" key="7">
    <source>
        <dbReference type="Proteomes" id="UP000451565"/>
    </source>
</evidence>
<dbReference type="GO" id="GO:0005576">
    <property type="term" value="C:extracellular region"/>
    <property type="evidence" value="ECO:0007669"/>
    <property type="project" value="TreeGrafter"/>
</dbReference>
<organism evidence="6 7">
    <name type="scientific">Glaciimonas soli</name>
    <dbReference type="NCBI Taxonomy" id="2590999"/>
    <lineage>
        <taxon>Bacteria</taxon>
        <taxon>Pseudomonadati</taxon>
        <taxon>Pseudomonadota</taxon>
        <taxon>Betaproteobacteria</taxon>
        <taxon>Burkholderiales</taxon>
        <taxon>Oxalobacteraceae</taxon>
        <taxon>Glaciimonas</taxon>
    </lineage>
</organism>
<evidence type="ECO:0000256" key="3">
    <source>
        <dbReference type="ARBA" id="ARBA00022729"/>
    </source>
</evidence>
<dbReference type="InterPro" id="IPR018313">
    <property type="entry name" value="SBP_3_CS"/>
</dbReference>
<keyword evidence="7" id="KW-1185">Reference proteome</keyword>
<evidence type="ECO:0000256" key="2">
    <source>
        <dbReference type="ARBA" id="ARBA00022448"/>
    </source>
</evidence>
<dbReference type="OrthoDB" id="368476at2"/>
<sequence>MAFTFEKGNSMNIRVVGTAIVAVGFMFFGIAKAADFPAGSTMEAIHKKGKLVVGTSLKLSGFSMQNPVTDTTEGFEIDLARYLAEKLTGSADNVEFVAVISQNRLAFVQTGRVDVALDTVTISDARKKIVGFAGPYFLAGQDVLLAKDNRTIHSVSDLNNQSVCVVTGTDDGVNLLKVAPQAKLFSLADKNSCAEAVADGRYVAEVDDSALLEPLAKLQPAKLKMLGKPFTTEPYGIVVKVDDTVFRNWINTQLEQSIKDGTWMKSYNKNLRDFGAARIPVVDRY</sequence>
<protein>
    <submittedName>
        <fullName evidence="6">Transporter substrate-binding domain-containing protein</fullName>
    </submittedName>
</protein>
<dbReference type="SUPFAM" id="SSF53850">
    <property type="entry name" value="Periplasmic binding protein-like II"/>
    <property type="match status" value="1"/>
</dbReference>
<dbReference type="GO" id="GO:0030288">
    <property type="term" value="C:outer membrane-bounded periplasmic space"/>
    <property type="evidence" value="ECO:0007669"/>
    <property type="project" value="TreeGrafter"/>
</dbReference>
<proteinExistence type="inferred from homology"/>
<name>A0A843YU93_9BURK</name>
<dbReference type="EMBL" id="WINI01000002">
    <property type="protein sequence ID" value="MQR00206.1"/>
    <property type="molecule type" value="Genomic_DNA"/>
</dbReference>
<dbReference type="GO" id="GO:0006865">
    <property type="term" value="P:amino acid transport"/>
    <property type="evidence" value="ECO:0007669"/>
    <property type="project" value="TreeGrafter"/>
</dbReference>
<keyword evidence="2" id="KW-0813">Transport</keyword>
<dbReference type="SMART" id="SM00062">
    <property type="entry name" value="PBPb"/>
    <property type="match status" value="1"/>
</dbReference>
<comment type="similarity">
    <text evidence="1 4">Belongs to the bacterial solute-binding protein 3 family.</text>
</comment>
<dbReference type="PANTHER" id="PTHR30085:SF6">
    <property type="entry name" value="ABC TRANSPORTER GLUTAMINE-BINDING PROTEIN GLNH"/>
    <property type="match status" value="1"/>
</dbReference>